<gene>
    <name evidence="2" type="ORF">S01H1_00094</name>
</gene>
<reference evidence="2" key="1">
    <citation type="journal article" date="2014" name="Front. Microbiol.">
        <title>High frequency of phylogenetically diverse reductive dehalogenase-homologous genes in deep subseafloor sedimentary metagenomes.</title>
        <authorList>
            <person name="Kawai M."/>
            <person name="Futagami T."/>
            <person name="Toyoda A."/>
            <person name="Takaki Y."/>
            <person name="Nishi S."/>
            <person name="Hori S."/>
            <person name="Arai W."/>
            <person name="Tsubouchi T."/>
            <person name="Morono Y."/>
            <person name="Uchiyama I."/>
            <person name="Ito T."/>
            <person name="Fujiyama A."/>
            <person name="Inagaki F."/>
            <person name="Takami H."/>
        </authorList>
    </citation>
    <scope>NUCLEOTIDE SEQUENCE</scope>
    <source>
        <strain evidence="2">Expedition CK06-06</strain>
    </source>
</reference>
<name>X0RNR1_9ZZZZ</name>
<protein>
    <recommendedName>
        <fullName evidence="1">Aldehyde oxidase/xanthine dehydrogenase second molybdopterin binding domain-containing protein</fullName>
    </recommendedName>
</protein>
<dbReference type="InterPro" id="IPR037165">
    <property type="entry name" value="AldOxase/xan_DH_Mopterin-bd_sf"/>
</dbReference>
<dbReference type="GO" id="GO:0016491">
    <property type="term" value="F:oxidoreductase activity"/>
    <property type="evidence" value="ECO:0007669"/>
    <property type="project" value="InterPro"/>
</dbReference>
<proteinExistence type="predicted"/>
<comment type="caution">
    <text evidence="2">The sequence shown here is derived from an EMBL/GenBank/DDBJ whole genome shotgun (WGS) entry which is preliminary data.</text>
</comment>
<dbReference type="SUPFAM" id="SSF56003">
    <property type="entry name" value="Molybdenum cofactor-binding domain"/>
    <property type="match status" value="1"/>
</dbReference>
<organism evidence="2">
    <name type="scientific">marine sediment metagenome</name>
    <dbReference type="NCBI Taxonomy" id="412755"/>
    <lineage>
        <taxon>unclassified sequences</taxon>
        <taxon>metagenomes</taxon>
        <taxon>ecological metagenomes</taxon>
    </lineage>
</organism>
<dbReference type="Gene3D" id="3.30.365.10">
    <property type="entry name" value="Aldehyde oxidase/xanthine dehydrogenase, molybdopterin binding domain"/>
    <property type="match status" value="2"/>
</dbReference>
<dbReference type="PANTHER" id="PTHR11908:SF157">
    <property type="entry name" value="XANTHINE DEHYDROGENASE SUBUNIT D-RELATED"/>
    <property type="match status" value="1"/>
</dbReference>
<accession>X0RNR1</accession>
<dbReference type="InterPro" id="IPR046867">
    <property type="entry name" value="AldOxase/xan_DH_MoCoBD2"/>
</dbReference>
<sequence>MSQVKIYHSDTALTPLAGTTTATRQTYMSGNATLKAAREIRNRILNKAAEILNVNQDKLDIINEKILVNYDPSQYVPLVKVIKACNADGVKLFCEAQFNAPSTIVPNLSNIRGMTFPDFTFGAQAVEVAVDTETGQVEILKLTTCYDVGKAINPFSVEGQMEGGSIYGMGYALTEEVIMEKGITMTPSFAEYIIPTAVDVPDVKVILVESGGGLGPYGAKGIGEPACSIIAPAILNAIYDAIGVRIKSLPATPEKMIRTLKKDYFKK</sequence>
<dbReference type="PANTHER" id="PTHR11908">
    <property type="entry name" value="XANTHINE DEHYDROGENASE"/>
    <property type="match status" value="1"/>
</dbReference>
<dbReference type="InterPro" id="IPR016208">
    <property type="entry name" value="Ald_Oxase/xanthine_DH-like"/>
</dbReference>
<dbReference type="EMBL" id="BARS01000026">
    <property type="protein sequence ID" value="GAF70444.1"/>
    <property type="molecule type" value="Genomic_DNA"/>
</dbReference>
<dbReference type="AlphaFoldDB" id="X0RNR1"/>
<evidence type="ECO:0000313" key="2">
    <source>
        <dbReference type="EMBL" id="GAF70444.1"/>
    </source>
</evidence>
<evidence type="ECO:0000259" key="1">
    <source>
        <dbReference type="Pfam" id="PF20256"/>
    </source>
</evidence>
<feature type="domain" description="Aldehyde oxidase/xanthine dehydrogenase second molybdopterin binding" evidence="1">
    <location>
        <begin position="1"/>
        <end position="201"/>
    </location>
</feature>
<dbReference type="Pfam" id="PF20256">
    <property type="entry name" value="MoCoBD_2"/>
    <property type="match status" value="1"/>
</dbReference>
<dbReference type="GO" id="GO:0005506">
    <property type="term" value="F:iron ion binding"/>
    <property type="evidence" value="ECO:0007669"/>
    <property type="project" value="InterPro"/>
</dbReference>